<dbReference type="InParanoid" id="J9DA24"/>
<dbReference type="VEuPathDB" id="MicrosporidiaDB:EDEG_01220"/>
<dbReference type="HOGENOM" id="CLU_1970533_0_0_1"/>
<reference evidence="2 3" key="1">
    <citation type="submission" date="2011-08" db="EMBL/GenBank/DDBJ databases">
        <authorList>
            <person name="Liu Z.J."/>
            <person name="Shi F.L."/>
            <person name="Lu J.Q."/>
            <person name="Li M."/>
            <person name="Wang Z.L."/>
        </authorList>
    </citation>
    <scope>NUCLEOTIDE SEQUENCE [LARGE SCALE GENOMIC DNA]</scope>
    <source>
        <strain evidence="2 3">USNM 41457</strain>
    </source>
</reference>
<dbReference type="EMBL" id="AFBI03000017">
    <property type="protein sequence ID" value="EJW04571.1"/>
    <property type="molecule type" value="Genomic_DNA"/>
</dbReference>
<reference evidence="3" key="2">
    <citation type="submission" date="2015-07" db="EMBL/GenBank/DDBJ databases">
        <title>Contrasting host-pathogen interactions and genome evolution in two generalist and specialist microsporidian pathogens of mosquitoes.</title>
        <authorList>
            <consortium name="The Broad Institute Genomics Platform"/>
            <consortium name="The Broad Institute Genome Sequencing Center for Infectious Disease"/>
            <person name="Cuomo C.A."/>
            <person name="Sanscrainte N.D."/>
            <person name="Goldberg J.M."/>
            <person name="Heiman D."/>
            <person name="Young S."/>
            <person name="Zeng Q."/>
            <person name="Becnel J.J."/>
            <person name="Birren B.W."/>
        </authorList>
    </citation>
    <scope>NUCLEOTIDE SEQUENCE [LARGE SCALE GENOMIC DNA]</scope>
    <source>
        <strain evidence="3">USNM 41457</strain>
    </source>
</reference>
<feature type="region of interest" description="Disordered" evidence="1">
    <location>
        <begin position="1"/>
        <end position="22"/>
    </location>
</feature>
<comment type="caution">
    <text evidence="2">The sequence shown here is derived from an EMBL/GenBank/DDBJ whole genome shotgun (WGS) entry which is preliminary data.</text>
</comment>
<accession>J9DA24</accession>
<gene>
    <name evidence="2" type="ORF">EDEG_01220</name>
</gene>
<name>J9DA24_EDHAE</name>
<evidence type="ECO:0000256" key="1">
    <source>
        <dbReference type="SAM" id="MobiDB-lite"/>
    </source>
</evidence>
<organism evidence="2 3">
    <name type="scientific">Edhazardia aedis (strain USNM 41457)</name>
    <name type="common">Microsporidian parasite</name>
    <dbReference type="NCBI Taxonomy" id="1003232"/>
    <lineage>
        <taxon>Eukaryota</taxon>
        <taxon>Fungi</taxon>
        <taxon>Fungi incertae sedis</taxon>
        <taxon>Microsporidia</taxon>
        <taxon>Edhazardia</taxon>
    </lineage>
</organism>
<sequence length="127" mass="14539">MLHNKNNLSSSNNSSSNYVRSNHFGSNNLSSNDISNNNNKYSNKNIPNLLEFYFKTNSVPSLQDNIKDKVFILIDRNIFLYIVGNNLTLLLIRKIKKNMVVVSPTGEATPDTKLQYKLFQRCCLVHL</sequence>
<evidence type="ECO:0000313" key="2">
    <source>
        <dbReference type="EMBL" id="EJW04571.1"/>
    </source>
</evidence>
<protein>
    <submittedName>
        <fullName evidence="2">Uncharacterized protein</fullName>
    </submittedName>
</protein>
<keyword evidence="3" id="KW-1185">Reference proteome</keyword>
<dbReference type="AlphaFoldDB" id="J9DA24"/>
<proteinExistence type="predicted"/>
<evidence type="ECO:0000313" key="3">
    <source>
        <dbReference type="Proteomes" id="UP000003163"/>
    </source>
</evidence>
<dbReference type="Proteomes" id="UP000003163">
    <property type="component" value="Unassembled WGS sequence"/>
</dbReference>